<dbReference type="Gene3D" id="3.40.50.12780">
    <property type="entry name" value="N-terminal domain of ligase-like"/>
    <property type="match status" value="1"/>
</dbReference>
<dbReference type="InterPro" id="IPR020845">
    <property type="entry name" value="AMP-binding_CS"/>
</dbReference>
<keyword evidence="3" id="KW-1185">Reference proteome</keyword>
<accession>A0A3L8PYT8</accession>
<evidence type="ECO:0000313" key="2">
    <source>
        <dbReference type="EMBL" id="RLV60524.1"/>
    </source>
</evidence>
<dbReference type="AlphaFoldDB" id="A0A3L8PYT8"/>
<dbReference type="PANTHER" id="PTHR45398">
    <property type="match status" value="1"/>
</dbReference>
<gene>
    <name evidence="2" type="ORF">D5018_06140</name>
</gene>
<dbReference type="InterPro" id="IPR045851">
    <property type="entry name" value="AMP-bd_C_sf"/>
</dbReference>
<evidence type="ECO:0000313" key="3">
    <source>
        <dbReference type="Proteomes" id="UP000281474"/>
    </source>
</evidence>
<feature type="domain" description="AMP-dependent synthetase/ligase" evidence="1">
    <location>
        <begin position="107"/>
        <end position="290"/>
    </location>
</feature>
<dbReference type="InterPro" id="IPR000873">
    <property type="entry name" value="AMP-dep_synth/lig_dom"/>
</dbReference>
<dbReference type="OrthoDB" id="9787658at2"/>
<name>A0A3L8PYT8_9GAMM</name>
<sequence>MKTADFYSWLCHGANPDSVCFFDDKCAMQGKQFNQLISHYTKILSEHKAKSWLVHAQNSDWFAIGLVSAILAGKTVILPANTQPETLNKMRTLVEAELSPTPSFSESDALHLQKVERFAHEMWPASSDLGRLILYTSGSSGEPKAIEKSICQLAAEIENLERCFSADFASEDTRIYSTVSHQHIYGLLFKVLWPLVTGRAIFIPLISYPEVLFDAFHSRKNKVLISSPAFLERLTSEKTNGFNKLLVFSSGGPLSFKGASLSQEVLGVHPIEVFGSTETGGIAYRQQVSNNTTWQPFPKVNVTCDAKSKRLRIQSPYLHNTDWYECDDKISIEDTGKFRLLGRIDRIVKIEEKRVSITAMEKYLLQHSDIEQAVITVLEHTRRQLAAVIVFKPSGEKQLQKMGKFQQSRLLKQYLSKEFELVTLPRKWRFVSQIPLSSQGKRDQSALRELFEHD</sequence>
<dbReference type="SUPFAM" id="SSF56801">
    <property type="entry name" value="Acetyl-CoA synthetase-like"/>
    <property type="match status" value="1"/>
</dbReference>
<dbReference type="EMBL" id="QZEI01000014">
    <property type="protein sequence ID" value="RLV60524.1"/>
    <property type="molecule type" value="Genomic_DNA"/>
</dbReference>
<dbReference type="Proteomes" id="UP000281474">
    <property type="component" value="Unassembled WGS sequence"/>
</dbReference>
<dbReference type="Gene3D" id="3.30.300.30">
    <property type="match status" value="1"/>
</dbReference>
<protein>
    <submittedName>
        <fullName evidence="2">Acyl-CoA synthetase</fullName>
    </submittedName>
</protein>
<evidence type="ECO:0000259" key="1">
    <source>
        <dbReference type="Pfam" id="PF00501"/>
    </source>
</evidence>
<reference evidence="2 3" key="1">
    <citation type="submission" date="2018-09" db="EMBL/GenBank/DDBJ databases">
        <title>Phylogeny of the Shewanellaceae, and recommendation for two new genera, Pseudoshewanella and Parashewanella.</title>
        <authorList>
            <person name="Wang G."/>
        </authorList>
    </citation>
    <scope>NUCLEOTIDE SEQUENCE [LARGE SCALE GENOMIC DNA]</scope>
    <source>
        <strain evidence="2 3">C51</strain>
    </source>
</reference>
<dbReference type="PROSITE" id="PS00455">
    <property type="entry name" value="AMP_BINDING"/>
    <property type="match status" value="1"/>
</dbReference>
<dbReference type="PANTHER" id="PTHR45398:SF1">
    <property type="entry name" value="ENZYME, PUTATIVE (JCVI)-RELATED"/>
    <property type="match status" value="1"/>
</dbReference>
<dbReference type="Pfam" id="PF00501">
    <property type="entry name" value="AMP-binding"/>
    <property type="match status" value="1"/>
</dbReference>
<organism evidence="2 3">
    <name type="scientific">Parashewanella curva</name>
    <dbReference type="NCBI Taxonomy" id="2338552"/>
    <lineage>
        <taxon>Bacteria</taxon>
        <taxon>Pseudomonadati</taxon>
        <taxon>Pseudomonadota</taxon>
        <taxon>Gammaproteobacteria</taxon>
        <taxon>Alteromonadales</taxon>
        <taxon>Shewanellaceae</taxon>
        <taxon>Parashewanella</taxon>
    </lineage>
</organism>
<proteinExistence type="predicted"/>
<dbReference type="InterPro" id="IPR042099">
    <property type="entry name" value="ANL_N_sf"/>
</dbReference>
<dbReference type="RefSeq" id="WP_121838131.1">
    <property type="nucleotide sequence ID" value="NZ_ML014763.1"/>
</dbReference>
<comment type="caution">
    <text evidence="2">The sequence shown here is derived from an EMBL/GenBank/DDBJ whole genome shotgun (WGS) entry which is preliminary data.</text>
</comment>